<dbReference type="PANTHER" id="PTHR11533">
    <property type="entry name" value="PROTEASE M1 ZINC METALLOPROTEASE"/>
    <property type="match status" value="1"/>
</dbReference>
<evidence type="ECO:0000256" key="13">
    <source>
        <dbReference type="SAM" id="SignalP"/>
    </source>
</evidence>
<feature type="signal peptide" evidence="13">
    <location>
        <begin position="1"/>
        <end position="18"/>
    </location>
</feature>
<comment type="catalytic activity">
    <reaction evidence="1">
        <text>Release of an N-terminal amino acid, Xaa-|-Yaa- from a peptide, amide or arylamide. Xaa is preferably Ala, but may be most amino acids including Pro (slow action). When a terminal hydrophobic residue is followed by a prolyl residue, the two may be released as an intact Xaa-Pro dipeptide.</text>
        <dbReference type="EC" id="3.4.11.2"/>
    </reaction>
</comment>
<keyword evidence="7" id="KW-0645">Protease</keyword>
<dbReference type="SUPFAM" id="SSF63737">
    <property type="entry name" value="Leukotriene A4 hydrolase N-terminal domain"/>
    <property type="match status" value="1"/>
</dbReference>
<dbReference type="PANTHER" id="PTHR11533:SF174">
    <property type="entry name" value="PUROMYCIN-SENSITIVE AMINOPEPTIDASE-RELATED"/>
    <property type="match status" value="1"/>
</dbReference>
<dbReference type="InterPro" id="IPR045357">
    <property type="entry name" value="Aminopeptidase_N-like_N"/>
</dbReference>
<proteinExistence type="inferred from homology"/>
<dbReference type="Pfam" id="PF18962">
    <property type="entry name" value="Por_Secre_tail"/>
    <property type="match status" value="1"/>
</dbReference>
<keyword evidence="10" id="KW-0378">Hydrolase</keyword>
<keyword evidence="18" id="KW-1185">Reference proteome</keyword>
<dbReference type="InterPro" id="IPR026444">
    <property type="entry name" value="Secre_tail"/>
</dbReference>
<keyword evidence="6" id="KW-0031">Aminopeptidase</keyword>
<accession>A0ABS2CVK6</accession>
<dbReference type="InterPro" id="IPR042097">
    <property type="entry name" value="Aminopeptidase_N-like_N_sf"/>
</dbReference>
<dbReference type="Proteomes" id="UP000759529">
    <property type="component" value="Unassembled WGS sequence"/>
</dbReference>
<dbReference type="Gene3D" id="2.60.40.1730">
    <property type="entry name" value="tricorn interacting facor f3 domain"/>
    <property type="match status" value="1"/>
</dbReference>
<dbReference type="NCBIfam" id="TIGR04183">
    <property type="entry name" value="Por_Secre_tail"/>
    <property type="match status" value="1"/>
</dbReference>
<comment type="caution">
    <text evidence="17">The sequence shown here is derived from an EMBL/GenBank/DDBJ whole genome shotgun (WGS) entry which is preliminary data.</text>
</comment>
<evidence type="ECO:0000256" key="11">
    <source>
        <dbReference type="ARBA" id="ARBA00022833"/>
    </source>
</evidence>
<evidence type="ECO:0000313" key="17">
    <source>
        <dbReference type="EMBL" id="MBM6498997.1"/>
    </source>
</evidence>
<comment type="cofactor">
    <cofactor evidence="2">
        <name>Zn(2+)</name>
        <dbReference type="ChEBI" id="CHEBI:29105"/>
    </cofactor>
</comment>
<evidence type="ECO:0000256" key="12">
    <source>
        <dbReference type="ARBA" id="ARBA00023049"/>
    </source>
</evidence>
<evidence type="ECO:0000259" key="15">
    <source>
        <dbReference type="Pfam" id="PF17900"/>
    </source>
</evidence>
<dbReference type="InterPro" id="IPR001930">
    <property type="entry name" value="Peptidase_M1"/>
</dbReference>
<comment type="similarity">
    <text evidence="3">Belongs to the peptidase M1 family.</text>
</comment>
<keyword evidence="9 13" id="KW-0732">Signal</keyword>
<dbReference type="EC" id="3.4.11.2" evidence="4"/>
<dbReference type="Pfam" id="PF17900">
    <property type="entry name" value="Peptidase_M1_N"/>
    <property type="match status" value="1"/>
</dbReference>
<feature type="domain" description="Aminopeptidase N-like N-terminal" evidence="15">
    <location>
        <begin position="55"/>
        <end position="226"/>
    </location>
</feature>
<dbReference type="InterPro" id="IPR014782">
    <property type="entry name" value="Peptidase_M1_dom"/>
</dbReference>
<evidence type="ECO:0000256" key="2">
    <source>
        <dbReference type="ARBA" id="ARBA00001947"/>
    </source>
</evidence>
<dbReference type="InterPro" id="IPR027268">
    <property type="entry name" value="Peptidase_M4/M1_CTD_sf"/>
</dbReference>
<sequence length="637" mass="71292">MKKIYFVLFLFNISMLFAQEDILEIEKIAESEMKSASRMMEFQANPNTANYDVTYHKLEFTVNPAVYFITGKVTTTFKALSNMSTVTFDLTNELTVSSVKSGVTNLAFVQNSNNELVITLPSAVTTGNFATVEINYSGQPAQGEDAFSQSTHSGTPIIWTLSQPFGARDWWPCKQDLNDKIETIDIYITAPSQYVSVSNGAEISAITSGSNKTTHFKHQYPIPAYLVAIAVTNYQIFTQTAGTAPNTFPIINYIYPENYTSAVNSLAQTLPIMDFFESTFETYPFSNEKYGHAQCGFNGGMEHTTVSFMGNFSRGLIAHELAHQWFGDKITCGTWKDIWLNEGFATYLSALVIEHLDGAQPFVNHKRSLTNNITSNPSGNLYLTNVQATNVNRIFSSRLSYNKGAMVLEMLRFKMGDTAFFQALKNYLADTDLAFDYAVTTDLKEHLEIVYGQDLTEFFNDWIYNQGYPTYSITAQNWGSGQVRFVVNQFQSDASVSYFEMPVPVRVFGANGEQQDFILENTTNGQVFIENISFPVVDFEFDPNANLISRNSTATLASEVFTTEKAIVLYPNPTKEIFYIQKPTSTEVQSVTIFNSLGQMVQESSSTEMNVSSLPIGIYAVAIKTSEGIFHKKIIKE</sequence>
<keyword evidence="11" id="KW-0862">Zinc</keyword>
<keyword evidence="8" id="KW-0479">Metal-binding</keyword>
<dbReference type="PRINTS" id="PR00756">
    <property type="entry name" value="ALADIPTASE"/>
</dbReference>
<evidence type="ECO:0000256" key="8">
    <source>
        <dbReference type="ARBA" id="ARBA00022723"/>
    </source>
</evidence>
<evidence type="ECO:0000313" key="18">
    <source>
        <dbReference type="Proteomes" id="UP000759529"/>
    </source>
</evidence>
<feature type="domain" description="Peptidase M1 membrane alanine aminopeptidase" evidence="14">
    <location>
        <begin position="315"/>
        <end position="462"/>
    </location>
</feature>
<feature type="domain" description="Secretion system C-terminal sorting" evidence="16">
    <location>
        <begin position="569"/>
        <end position="635"/>
    </location>
</feature>
<keyword evidence="12" id="KW-0482">Metalloprotease</keyword>
<evidence type="ECO:0000256" key="9">
    <source>
        <dbReference type="ARBA" id="ARBA00022729"/>
    </source>
</evidence>
<dbReference type="Gene3D" id="1.10.390.10">
    <property type="entry name" value="Neutral Protease Domain 2"/>
    <property type="match status" value="1"/>
</dbReference>
<dbReference type="InterPro" id="IPR050344">
    <property type="entry name" value="Peptidase_M1_aminopeptidases"/>
</dbReference>
<evidence type="ECO:0000256" key="7">
    <source>
        <dbReference type="ARBA" id="ARBA00022670"/>
    </source>
</evidence>
<dbReference type="EMBL" id="JACSOD020000463">
    <property type="protein sequence ID" value="MBM6498997.1"/>
    <property type="molecule type" value="Genomic_DNA"/>
</dbReference>
<evidence type="ECO:0000256" key="3">
    <source>
        <dbReference type="ARBA" id="ARBA00010136"/>
    </source>
</evidence>
<evidence type="ECO:0000256" key="6">
    <source>
        <dbReference type="ARBA" id="ARBA00022438"/>
    </source>
</evidence>
<evidence type="ECO:0000256" key="10">
    <source>
        <dbReference type="ARBA" id="ARBA00022801"/>
    </source>
</evidence>
<dbReference type="Pfam" id="PF01433">
    <property type="entry name" value="Peptidase_M1"/>
    <property type="match status" value="1"/>
</dbReference>
<gene>
    <name evidence="17" type="ORF">H9X54_006745</name>
</gene>
<protein>
    <recommendedName>
        <fullName evidence="5">Aminopeptidase N</fullName>
        <ecNumber evidence="4">3.4.11.2</ecNumber>
    </recommendedName>
</protein>
<dbReference type="CDD" id="cd09603">
    <property type="entry name" value="M1_APN_like"/>
    <property type="match status" value="1"/>
</dbReference>
<evidence type="ECO:0000256" key="5">
    <source>
        <dbReference type="ARBA" id="ARBA00015611"/>
    </source>
</evidence>
<name>A0ABS2CVK6_9FLAO</name>
<evidence type="ECO:0000256" key="4">
    <source>
        <dbReference type="ARBA" id="ARBA00012564"/>
    </source>
</evidence>
<evidence type="ECO:0000256" key="1">
    <source>
        <dbReference type="ARBA" id="ARBA00000098"/>
    </source>
</evidence>
<reference evidence="17 18" key="1">
    <citation type="submission" date="2021-02" db="EMBL/GenBank/DDBJ databases">
        <authorList>
            <person name="Jung H.S."/>
            <person name="Chun B.H."/>
            <person name="Jeon C.O."/>
        </authorList>
    </citation>
    <scope>NUCLEOTIDE SEQUENCE [LARGE SCALE GENOMIC DNA]</scope>
    <source>
        <strain evidence="17 18">LMG 25203</strain>
    </source>
</reference>
<feature type="chain" id="PRO_5045598612" description="Aminopeptidase N" evidence="13">
    <location>
        <begin position="19"/>
        <end position="637"/>
    </location>
</feature>
<dbReference type="RefSeq" id="WP_187657904.1">
    <property type="nucleotide sequence ID" value="NZ_JACSOD020000463.1"/>
</dbReference>
<evidence type="ECO:0000259" key="14">
    <source>
        <dbReference type="Pfam" id="PF01433"/>
    </source>
</evidence>
<dbReference type="SUPFAM" id="SSF55486">
    <property type="entry name" value="Metalloproteases ('zincins'), catalytic domain"/>
    <property type="match status" value="1"/>
</dbReference>
<evidence type="ECO:0000259" key="16">
    <source>
        <dbReference type="Pfam" id="PF18962"/>
    </source>
</evidence>
<organism evidence="17 18">
    <name type="scientific">Flavobacterium macrobrachii</name>
    <dbReference type="NCBI Taxonomy" id="591204"/>
    <lineage>
        <taxon>Bacteria</taxon>
        <taxon>Pseudomonadati</taxon>
        <taxon>Bacteroidota</taxon>
        <taxon>Flavobacteriia</taxon>
        <taxon>Flavobacteriales</taxon>
        <taxon>Flavobacteriaceae</taxon>
        <taxon>Flavobacterium</taxon>
    </lineage>
</organism>